<keyword evidence="2" id="KW-1185">Reference proteome</keyword>
<sequence>MNQALLAGPRRTVLQLHRRALRAALALFGAAAVTLVALRLRVDTLDTTDPCRGGTGCNEAIQGLVQAHEWLRAGLDQVATGVLLLPLAIAAFAAGPLIARELETGTYRLAWTQSVTPTRWLAAKLLLPAVVVTAGTAVLVAAFRWSRPPTTGNGAGMLWDSPVYASMGVITFAYGLLAIAVGALTALLVRRTVVAMSVAGLATGGLMLLVTTLRPHLWPVATRSAIGNEQDLWILQQGKLTASGKRLFWQDCYGLPRTSPEQCMADRGAVGEFHDVHPSSHFWPLQLVETGIVLALAAAAVAAAFWLLRRRHG</sequence>
<reference evidence="1" key="1">
    <citation type="submission" date="2024-03" db="EMBL/GenBank/DDBJ databases">
        <title>Novel Streptomyces species of biotechnological and ecological value are a feature of Machair soil.</title>
        <authorList>
            <person name="Prole J.R."/>
            <person name="Goodfellow M."/>
            <person name="Allenby N."/>
            <person name="Ward A.C."/>
        </authorList>
    </citation>
    <scope>NUCLEOTIDE SEQUENCE</scope>
    <source>
        <strain evidence="1">MS2.AVA.5</strain>
    </source>
</reference>
<evidence type="ECO:0000313" key="1">
    <source>
        <dbReference type="EMBL" id="MEJ8635863.1"/>
    </source>
</evidence>
<organism evidence="1 2">
    <name type="scientific">Streptomyces achmelvichensis</name>
    <dbReference type="NCBI Taxonomy" id="3134111"/>
    <lineage>
        <taxon>Bacteria</taxon>
        <taxon>Bacillati</taxon>
        <taxon>Actinomycetota</taxon>
        <taxon>Actinomycetes</taxon>
        <taxon>Kitasatosporales</taxon>
        <taxon>Streptomycetaceae</taxon>
        <taxon>Streptomyces</taxon>
    </lineage>
</organism>
<protein>
    <submittedName>
        <fullName evidence="1">ABC transporter permease</fullName>
    </submittedName>
</protein>
<comment type="caution">
    <text evidence="1">The sequence shown here is derived from an EMBL/GenBank/DDBJ whole genome shotgun (WGS) entry which is preliminary data.</text>
</comment>
<proteinExistence type="predicted"/>
<evidence type="ECO:0000313" key="2">
    <source>
        <dbReference type="Proteomes" id="UP001377168"/>
    </source>
</evidence>
<dbReference type="Proteomes" id="UP001377168">
    <property type="component" value="Unassembled WGS sequence"/>
</dbReference>
<dbReference type="EMBL" id="JBBKAJ010000022">
    <property type="protein sequence ID" value="MEJ8635863.1"/>
    <property type="molecule type" value="Genomic_DNA"/>
</dbReference>
<accession>A0ACC6PX26</accession>
<name>A0ACC6PX26_9ACTN</name>
<gene>
    <name evidence="1" type="ORF">WKI67_21025</name>
</gene>